<evidence type="ECO:0000256" key="1">
    <source>
        <dbReference type="ARBA" id="ARBA00004141"/>
    </source>
</evidence>
<evidence type="ECO:0000256" key="6">
    <source>
        <dbReference type="SAM" id="Phobius"/>
    </source>
</evidence>
<dbReference type="Proteomes" id="UP000594638">
    <property type="component" value="Unassembled WGS sequence"/>
</dbReference>
<accession>A0A8S0PBE9</accession>
<evidence type="ECO:0000256" key="4">
    <source>
        <dbReference type="ARBA" id="ARBA00022989"/>
    </source>
</evidence>
<keyword evidence="8" id="KW-1185">Reference proteome</keyword>
<evidence type="ECO:0000256" key="5">
    <source>
        <dbReference type="ARBA" id="ARBA00023136"/>
    </source>
</evidence>
<dbReference type="PANTHER" id="PTHR10383:SF23">
    <property type="entry name" value="SERINC-DOMAIN CONTAINING SERINE AND SPHINGOLIPID BIOSYNTHESIS PROTEIN"/>
    <property type="match status" value="1"/>
</dbReference>
<reference evidence="7 8" key="1">
    <citation type="submission" date="2019-12" db="EMBL/GenBank/DDBJ databases">
        <authorList>
            <person name="Alioto T."/>
            <person name="Alioto T."/>
            <person name="Gomez Garrido J."/>
        </authorList>
    </citation>
    <scope>NUCLEOTIDE SEQUENCE [LARGE SCALE GENOMIC DNA]</scope>
</reference>
<gene>
    <name evidence="7" type="ORF">OLEA9_A023522</name>
</gene>
<dbReference type="InterPro" id="IPR005016">
    <property type="entry name" value="TDE1/TMS"/>
</dbReference>
<evidence type="ECO:0000313" key="7">
    <source>
        <dbReference type="EMBL" id="CAA2935690.1"/>
    </source>
</evidence>
<comment type="caution">
    <text evidence="7">The sequence shown here is derived from an EMBL/GenBank/DDBJ whole genome shotgun (WGS) entry which is preliminary data.</text>
</comment>
<feature type="transmembrane region" description="Helical" evidence="6">
    <location>
        <begin position="21"/>
        <end position="43"/>
    </location>
</feature>
<dbReference type="EMBL" id="CACTIH010000027">
    <property type="protein sequence ID" value="CAA2935690.1"/>
    <property type="molecule type" value="Genomic_DNA"/>
</dbReference>
<proteinExistence type="inferred from homology"/>
<comment type="similarity">
    <text evidence="2">Belongs to the TDE1 family.</text>
</comment>
<comment type="subcellular location">
    <subcellularLocation>
        <location evidence="1">Membrane</location>
        <topology evidence="1">Multi-pass membrane protein</topology>
    </subcellularLocation>
</comment>
<dbReference type="PANTHER" id="PTHR10383">
    <property type="entry name" value="SERINE INCORPORATOR"/>
    <property type="match status" value="1"/>
</dbReference>
<evidence type="ECO:0000256" key="3">
    <source>
        <dbReference type="ARBA" id="ARBA00022692"/>
    </source>
</evidence>
<dbReference type="GO" id="GO:0016020">
    <property type="term" value="C:membrane"/>
    <property type="evidence" value="ECO:0007669"/>
    <property type="project" value="UniProtKB-SubCell"/>
</dbReference>
<organism evidence="7 8">
    <name type="scientific">Olea europaea subsp. europaea</name>
    <dbReference type="NCBI Taxonomy" id="158383"/>
    <lineage>
        <taxon>Eukaryota</taxon>
        <taxon>Viridiplantae</taxon>
        <taxon>Streptophyta</taxon>
        <taxon>Embryophyta</taxon>
        <taxon>Tracheophyta</taxon>
        <taxon>Spermatophyta</taxon>
        <taxon>Magnoliopsida</taxon>
        <taxon>eudicotyledons</taxon>
        <taxon>Gunneridae</taxon>
        <taxon>Pentapetalae</taxon>
        <taxon>asterids</taxon>
        <taxon>lamiids</taxon>
        <taxon>Lamiales</taxon>
        <taxon>Oleaceae</taxon>
        <taxon>Oleeae</taxon>
        <taxon>Olea</taxon>
    </lineage>
</organism>
<keyword evidence="3 6" id="KW-0812">Transmembrane</keyword>
<dbReference type="OrthoDB" id="5963193at2759"/>
<evidence type="ECO:0000256" key="2">
    <source>
        <dbReference type="ARBA" id="ARBA00006665"/>
    </source>
</evidence>
<protein>
    <submittedName>
        <fullName evidence="7">Uncharacterized protein</fullName>
    </submittedName>
</protein>
<keyword evidence="5 6" id="KW-0472">Membrane</keyword>
<sequence length="117" mass="13292">MTASRPVKNASLRDENAHGDWTTVIGFLIAVCAIVTATFSTGIDSQTFQIRKDEVHWNLETSTRKWSIDVGRASTWVKIVNERFAATIYRKFKTLPLLNHLIQNVKTDDLVSRDLDD</sequence>
<evidence type="ECO:0000313" key="8">
    <source>
        <dbReference type="Proteomes" id="UP000594638"/>
    </source>
</evidence>
<dbReference type="Gramene" id="OE9A023522T1">
    <property type="protein sequence ID" value="OE9A023522C1"/>
    <property type="gene ID" value="OE9A023522"/>
</dbReference>
<keyword evidence="4 6" id="KW-1133">Transmembrane helix</keyword>
<name>A0A8S0PBE9_OLEEU</name>
<dbReference type="AlphaFoldDB" id="A0A8S0PBE9"/>